<reference evidence="1 2" key="1">
    <citation type="submission" date="2016-09" db="EMBL/GenBank/DDBJ databases">
        <title>Draft Genome Sequence of four Alteromonas macleodii strains isolated from copper coupons and grown long-term at elevated copper levels.</title>
        <authorList>
            <person name="Cusick K."/>
            <person name="Dale J."/>
            <person name="Little B."/>
            <person name="Biffinger J."/>
        </authorList>
    </citation>
    <scope>NUCLEOTIDE SEQUENCE [LARGE SCALE GENOMIC DNA]</scope>
    <source>
        <strain evidence="1 2">KCP01</strain>
    </source>
</reference>
<protein>
    <submittedName>
        <fullName evidence="1">Uncharacterized protein</fullName>
    </submittedName>
</protein>
<evidence type="ECO:0000313" key="1">
    <source>
        <dbReference type="EMBL" id="OES33812.1"/>
    </source>
</evidence>
<gene>
    <name evidence="1" type="ORF">BFV95_0676</name>
</gene>
<accession>A0AB36FUU3</accession>
<name>A0AB36FUU3_ALTMA</name>
<comment type="caution">
    <text evidence="1">The sequence shown here is derived from an EMBL/GenBank/DDBJ whole genome shotgun (WGS) entry which is preliminary data.</text>
</comment>
<organism evidence="1 2">
    <name type="scientific">Alteromonas macleodii</name>
    <name type="common">Pseudoalteromonas macleodii</name>
    <dbReference type="NCBI Taxonomy" id="28108"/>
    <lineage>
        <taxon>Bacteria</taxon>
        <taxon>Pseudomonadati</taxon>
        <taxon>Pseudomonadota</taxon>
        <taxon>Gammaproteobacteria</taxon>
        <taxon>Alteromonadales</taxon>
        <taxon>Alteromonadaceae</taxon>
        <taxon>Alteromonas/Salinimonas group</taxon>
        <taxon>Alteromonas</taxon>
    </lineage>
</organism>
<proteinExistence type="predicted"/>
<dbReference type="AlphaFoldDB" id="A0AB36FUU3"/>
<evidence type="ECO:0000313" key="2">
    <source>
        <dbReference type="Proteomes" id="UP000095392"/>
    </source>
</evidence>
<dbReference type="EMBL" id="MIPY01000008">
    <property type="protein sequence ID" value="OES33812.1"/>
    <property type="molecule type" value="Genomic_DNA"/>
</dbReference>
<keyword evidence="2" id="KW-1185">Reference proteome</keyword>
<sequence>MYCYQTSLSPFLLALLLVLLLRFHPHIAGKRWYIAFGWSSFTLVWHNYTAV</sequence>
<dbReference type="Proteomes" id="UP000095392">
    <property type="component" value="Unassembled WGS sequence"/>
</dbReference>